<dbReference type="CDD" id="cd19101">
    <property type="entry name" value="AKR_unchar"/>
    <property type="match status" value="1"/>
</dbReference>
<gene>
    <name evidence="2" type="ORF">AWM72_06150</name>
    <name evidence="3" type="ORF">CYJ28_09410</name>
</gene>
<dbReference type="SUPFAM" id="SSF51430">
    <property type="entry name" value="NAD(P)-linked oxidoreductase"/>
    <property type="match status" value="1"/>
</dbReference>
<dbReference type="PRINTS" id="PR00069">
    <property type="entry name" value="ALDKETRDTASE"/>
</dbReference>
<dbReference type="EMBL" id="CP014160">
    <property type="protein sequence ID" value="AMB94370.1"/>
    <property type="molecule type" value="Genomic_DNA"/>
</dbReference>
<dbReference type="PANTHER" id="PTHR43147:SF2">
    <property type="entry name" value="NADP-DEPENDENT OXIDOREDUCTASE DOMAIN-CONTAINING PROTEIN"/>
    <property type="match status" value="1"/>
</dbReference>
<dbReference type="GeneID" id="92903647"/>
<dbReference type="Proteomes" id="UP000069912">
    <property type="component" value="Chromosome"/>
</dbReference>
<keyword evidence="4" id="KW-1185">Reference proteome</keyword>
<dbReference type="RefSeq" id="WP_067974899.1">
    <property type="nucleotide sequence ID" value="NZ_CAJHKM010000001.1"/>
</dbReference>
<dbReference type="InterPro" id="IPR023210">
    <property type="entry name" value="NADP_OxRdtase_dom"/>
</dbReference>
<dbReference type="OrthoDB" id="9773828at2"/>
<dbReference type="Proteomes" id="UP000234239">
    <property type="component" value="Unassembled WGS sequence"/>
</dbReference>
<reference evidence="2 4" key="1">
    <citation type="journal article" date="2016" name="Genome Announc.">
        <title>Complete Genome Sequences of Aerococcus christensenii CCUG 28831T, Aerococcus sanguinicola CCUG 43001T, Aerococcus urinae CCUG 36881T, Aerococcus urinaeequi CCUG 28094T, Aerococcus urinaehominis CCUG 42038 BT, and Aerococcus viridans CCUG 4311T.</title>
        <authorList>
            <person name="Carkaci D."/>
            <person name="Dargis R."/>
            <person name="Nielsen X.C."/>
            <person name="Skovgaard O."/>
            <person name="Fuursted K."/>
            <person name="Christensen J.J."/>
        </authorList>
    </citation>
    <scope>NUCLEOTIDE SEQUENCE [LARGE SCALE GENOMIC DNA]</scope>
    <source>
        <strain evidence="2 4">CCUG43001</strain>
    </source>
</reference>
<proteinExistence type="predicted"/>
<evidence type="ECO:0000313" key="2">
    <source>
        <dbReference type="EMBL" id="AMB94370.1"/>
    </source>
</evidence>
<dbReference type="InterPro" id="IPR036812">
    <property type="entry name" value="NAD(P)_OxRdtase_dom_sf"/>
</dbReference>
<reference evidence="4" key="2">
    <citation type="submission" date="2016-01" db="EMBL/GenBank/DDBJ databases">
        <title>Six Aerococcus type strain genome sequencing and assembly using PacBio and Illumina Hiseq.</title>
        <authorList>
            <person name="Carkaci D."/>
            <person name="Dargis R."/>
            <person name="Nielsen X.C."/>
            <person name="Skovgaard O."/>
            <person name="Fuursted K."/>
            <person name="Christensen J.J."/>
        </authorList>
    </citation>
    <scope>NUCLEOTIDE SEQUENCE [LARGE SCALE GENOMIC DNA]</scope>
    <source>
        <strain evidence="4">CCUG43001</strain>
    </source>
</reference>
<accession>A0A0X8FBM6</accession>
<dbReference type="EMBL" id="PKGY01000007">
    <property type="protein sequence ID" value="PKZ20693.1"/>
    <property type="molecule type" value="Genomic_DNA"/>
</dbReference>
<evidence type="ECO:0000259" key="1">
    <source>
        <dbReference type="Pfam" id="PF00248"/>
    </source>
</evidence>
<organism evidence="2 4">
    <name type="scientific">Aerococcus sanguinicola</name>
    <dbReference type="NCBI Taxonomy" id="119206"/>
    <lineage>
        <taxon>Bacteria</taxon>
        <taxon>Bacillati</taxon>
        <taxon>Bacillota</taxon>
        <taxon>Bacilli</taxon>
        <taxon>Lactobacillales</taxon>
        <taxon>Aerococcaceae</taxon>
        <taxon>Aerococcus</taxon>
    </lineage>
</organism>
<name>A0A0X8FBM6_9LACT</name>
<dbReference type="GO" id="GO:0016491">
    <property type="term" value="F:oxidoreductase activity"/>
    <property type="evidence" value="ECO:0007669"/>
    <property type="project" value="InterPro"/>
</dbReference>
<evidence type="ECO:0000313" key="3">
    <source>
        <dbReference type="EMBL" id="PKZ20693.1"/>
    </source>
</evidence>
<dbReference type="Pfam" id="PF00248">
    <property type="entry name" value="Aldo_ket_red"/>
    <property type="match status" value="1"/>
</dbReference>
<dbReference type="PANTHER" id="PTHR43147">
    <property type="entry name" value="PROTEIN TAS"/>
    <property type="match status" value="1"/>
</dbReference>
<dbReference type="KEGG" id="asan:AWM72_06150"/>
<sequence>MLERIELSPGYSIARVLNGLWQLSPGHTLRGQLDLEEINQSFHQLGELGFTTFDLADIYTGAEEALGRYLKELGHHSHLTAHDIQIHEKYVPDIDVLETVSFKDTEAIIDRSLKKLGRDYIDLMQFHWWDYSIDRYIEVAEHLVKLQKKGKIRYIGVTNFDTAHLKELVDAGIPIISCQSQYSLFDRRPEKELLAYSIDHGIQQLCFGTLSGGLLSDKYLEQTNIKLETRSQVKYQQVIDQSLGQIGYQELLHLLDEIAHKHQVSISNVATRYILQQEGVAGSIIGIRNRRHIQDNLAIFDFTLDQEDLDSIRSFLDQYPRLPGDCYELERDPNSIFSSIIRRHENANG</sequence>
<evidence type="ECO:0000313" key="5">
    <source>
        <dbReference type="Proteomes" id="UP000234239"/>
    </source>
</evidence>
<dbReference type="AlphaFoldDB" id="A0A0X8FBM6"/>
<reference evidence="3 5" key="3">
    <citation type="submission" date="2017-12" db="EMBL/GenBank/DDBJ databases">
        <title>Phylogenetic diversity of female urinary microbiome.</title>
        <authorList>
            <person name="Thomas-White K."/>
            <person name="Wolfe A.J."/>
        </authorList>
    </citation>
    <scope>NUCLEOTIDE SEQUENCE [LARGE SCALE GENOMIC DNA]</scope>
    <source>
        <strain evidence="3 5">UMB0139</strain>
    </source>
</reference>
<evidence type="ECO:0000313" key="4">
    <source>
        <dbReference type="Proteomes" id="UP000069912"/>
    </source>
</evidence>
<dbReference type="Gene3D" id="3.20.20.100">
    <property type="entry name" value="NADP-dependent oxidoreductase domain"/>
    <property type="match status" value="1"/>
</dbReference>
<feature type="domain" description="NADP-dependent oxidoreductase" evidence="1">
    <location>
        <begin position="17"/>
        <end position="315"/>
    </location>
</feature>
<protein>
    <submittedName>
        <fullName evidence="3">Aldo/keto reductase</fullName>
    </submittedName>
    <submittedName>
        <fullName evidence="2">Oxidoreductase</fullName>
    </submittedName>
</protein>
<dbReference type="InterPro" id="IPR020471">
    <property type="entry name" value="AKR"/>
</dbReference>